<reference evidence="1 2" key="1">
    <citation type="submission" date="2017-06" db="EMBL/GenBank/DDBJ databases">
        <title>Draft genome of Pseudomonas nitroreducens DF05.</title>
        <authorList>
            <person name="Iyer R."/>
        </authorList>
    </citation>
    <scope>NUCLEOTIDE SEQUENCE [LARGE SCALE GENOMIC DNA]</scope>
    <source>
        <strain evidence="1 2">DF05</strain>
    </source>
</reference>
<name>A0A2D0AFB1_PSENT</name>
<dbReference type="AlphaFoldDB" id="A0A2D0AFB1"/>
<gene>
    <name evidence="1" type="ORF">CEG18_14765</name>
</gene>
<organism evidence="1 2">
    <name type="scientific">Pseudomonas nitroreducens</name>
    <dbReference type="NCBI Taxonomy" id="46680"/>
    <lineage>
        <taxon>Bacteria</taxon>
        <taxon>Pseudomonadati</taxon>
        <taxon>Pseudomonadota</taxon>
        <taxon>Gammaproteobacteria</taxon>
        <taxon>Pseudomonadales</taxon>
        <taxon>Pseudomonadaceae</taxon>
        <taxon>Pseudomonas</taxon>
    </lineage>
</organism>
<accession>A0A2D0AFB1</accession>
<protein>
    <submittedName>
        <fullName evidence="1">Uncharacterized protein</fullName>
    </submittedName>
</protein>
<sequence>MSELRIPLHEGALVCPGFRIQTQPEPSLAIDGDLLWALEQPQWSPLAVSLKERDGALWITPLPLARQAGFDPQRVIGWRDEPVRIEQPDGIEDAEAAIHWWRGGALEDVRGRVSHHPWGRLLRLEGPGIGPEHILFPRGFACVYLGHLDADWRQLRFELFS</sequence>
<dbReference type="Proteomes" id="UP000198145">
    <property type="component" value="Unassembled WGS sequence"/>
</dbReference>
<proteinExistence type="predicted"/>
<evidence type="ECO:0000313" key="2">
    <source>
        <dbReference type="Proteomes" id="UP000198145"/>
    </source>
</evidence>
<dbReference type="EMBL" id="NJBA01000004">
    <property type="protein sequence ID" value="OWP50788.1"/>
    <property type="molecule type" value="Genomic_DNA"/>
</dbReference>
<evidence type="ECO:0000313" key="1">
    <source>
        <dbReference type="EMBL" id="OWP50788.1"/>
    </source>
</evidence>
<dbReference type="STRING" id="46680.GCA_000807755_05625"/>
<dbReference type="RefSeq" id="WP_088418176.1">
    <property type="nucleotide sequence ID" value="NZ_NJBA01000004.1"/>
</dbReference>
<comment type="caution">
    <text evidence="1">The sequence shown here is derived from an EMBL/GenBank/DDBJ whole genome shotgun (WGS) entry which is preliminary data.</text>
</comment>